<keyword evidence="5 7" id="KW-0378">Hydrolase</keyword>
<dbReference type="OrthoDB" id="9811984at2"/>
<dbReference type="GO" id="GO:0008270">
    <property type="term" value="F:zinc ion binding"/>
    <property type="evidence" value="ECO:0007669"/>
    <property type="project" value="UniProtKB-UniRule"/>
</dbReference>
<dbReference type="InterPro" id="IPR002036">
    <property type="entry name" value="YbeY"/>
</dbReference>
<dbReference type="SUPFAM" id="SSF55486">
    <property type="entry name" value="Metalloproteases ('zincins'), catalytic domain"/>
    <property type="match status" value="1"/>
</dbReference>
<sequence>MATTKIHFFAEEIEFTLPQKQKHREWLLNLAKEEGFQVRELNYIFCDDEYLHKINVEYLDHDTLTDIITFDNSEVKGKIEGDIFISVDRVKENAGLFQGTFENEMRRILAHGLLHLCGYKDKSEQEEQLMRQKESHYIEKISTWNT</sequence>
<feature type="binding site" evidence="7">
    <location>
        <position position="115"/>
    </location>
    <ligand>
        <name>Zn(2+)</name>
        <dbReference type="ChEBI" id="CHEBI:29105"/>
        <note>catalytic</note>
    </ligand>
</feature>
<organism evidence="8 9">
    <name type="scientific">Flexibacter flexilis DSM 6793</name>
    <dbReference type="NCBI Taxonomy" id="927664"/>
    <lineage>
        <taxon>Bacteria</taxon>
        <taxon>Pseudomonadati</taxon>
        <taxon>Bacteroidota</taxon>
        <taxon>Cytophagia</taxon>
        <taxon>Cytophagales</taxon>
        <taxon>Flexibacteraceae</taxon>
        <taxon>Flexibacter</taxon>
    </lineage>
</organism>
<evidence type="ECO:0000256" key="6">
    <source>
        <dbReference type="ARBA" id="ARBA00022833"/>
    </source>
</evidence>
<proteinExistence type="inferred from homology"/>
<dbReference type="AlphaFoldDB" id="A0A1I1KUF8"/>
<feature type="binding site" evidence="7">
    <location>
        <position position="111"/>
    </location>
    <ligand>
        <name>Zn(2+)</name>
        <dbReference type="ChEBI" id="CHEBI:29105"/>
        <note>catalytic</note>
    </ligand>
</feature>
<dbReference type="GO" id="GO:0004222">
    <property type="term" value="F:metalloendopeptidase activity"/>
    <property type="evidence" value="ECO:0007669"/>
    <property type="project" value="InterPro"/>
</dbReference>
<evidence type="ECO:0000256" key="3">
    <source>
        <dbReference type="ARBA" id="ARBA00022723"/>
    </source>
</evidence>
<dbReference type="GO" id="GO:0005737">
    <property type="term" value="C:cytoplasm"/>
    <property type="evidence" value="ECO:0007669"/>
    <property type="project" value="UniProtKB-SubCell"/>
</dbReference>
<dbReference type="HAMAP" id="MF_00009">
    <property type="entry name" value="Endoribonucl_YbeY"/>
    <property type="match status" value="1"/>
</dbReference>
<evidence type="ECO:0000313" key="9">
    <source>
        <dbReference type="Proteomes" id="UP000199514"/>
    </source>
</evidence>
<evidence type="ECO:0000313" key="8">
    <source>
        <dbReference type="EMBL" id="SFC64371.1"/>
    </source>
</evidence>
<keyword evidence="6 7" id="KW-0862">Zinc</keyword>
<evidence type="ECO:0000256" key="4">
    <source>
        <dbReference type="ARBA" id="ARBA00022759"/>
    </source>
</evidence>
<dbReference type="Proteomes" id="UP000199514">
    <property type="component" value="Unassembled WGS sequence"/>
</dbReference>
<dbReference type="GO" id="GO:0004521">
    <property type="term" value="F:RNA endonuclease activity"/>
    <property type="evidence" value="ECO:0007669"/>
    <property type="project" value="UniProtKB-UniRule"/>
</dbReference>
<name>A0A1I1KUF8_9BACT</name>
<keyword evidence="7" id="KW-0698">rRNA processing</keyword>
<keyword evidence="7" id="KW-0963">Cytoplasm</keyword>
<dbReference type="PANTHER" id="PTHR46986">
    <property type="entry name" value="ENDORIBONUCLEASE YBEY, CHLOROPLASTIC"/>
    <property type="match status" value="1"/>
</dbReference>
<dbReference type="PANTHER" id="PTHR46986:SF1">
    <property type="entry name" value="ENDORIBONUCLEASE YBEY, CHLOROPLASTIC"/>
    <property type="match status" value="1"/>
</dbReference>
<keyword evidence="4 7" id="KW-0255">Endonuclease</keyword>
<keyword evidence="2 7" id="KW-0540">Nuclease</keyword>
<reference evidence="8 9" key="1">
    <citation type="submission" date="2016-10" db="EMBL/GenBank/DDBJ databases">
        <authorList>
            <person name="de Groot N.N."/>
        </authorList>
    </citation>
    <scope>NUCLEOTIDE SEQUENCE [LARGE SCALE GENOMIC DNA]</scope>
    <source>
        <strain evidence="8 9">DSM 6793</strain>
    </source>
</reference>
<comment type="function">
    <text evidence="7">Single strand-specific metallo-endoribonuclease involved in late-stage 70S ribosome quality control and in maturation of the 3' terminus of the 16S rRNA.</text>
</comment>
<dbReference type="EMBL" id="FOLE01000007">
    <property type="protein sequence ID" value="SFC64371.1"/>
    <property type="molecule type" value="Genomic_DNA"/>
</dbReference>
<comment type="similarity">
    <text evidence="1 7">Belongs to the endoribonuclease YbeY family.</text>
</comment>
<dbReference type="Pfam" id="PF02130">
    <property type="entry name" value="YbeY"/>
    <property type="match status" value="1"/>
</dbReference>
<keyword evidence="3 7" id="KW-0479">Metal-binding</keyword>
<protein>
    <recommendedName>
        <fullName evidence="7">Endoribonuclease YbeY</fullName>
        <ecNumber evidence="7">3.1.-.-</ecNumber>
    </recommendedName>
</protein>
<gene>
    <name evidence="7" type="primary">ybeY</name>
    <name evidence="8" type="ORF">SAMN05421780_107210</name>
</gene>
<dbReference type="NCBIfam" id="TIGR00043">
    <property type="entry name" value="rRNA maturation RNase YbeY"/>
    <property type="match status" value="1"/>
</dbReference>
<evidence type="ECO:0000256" key="7">
    <source>
        <dbReference type="HAMAP-Rule" id="MF_00009"/>
    </source>
</evidence>
<dbReference type="RefSeq" id="WP_091513518.1">
    <property type="nucleotide sequence ID" value="NZ_FOLE01000007.1"/>
</dbReference>
<dbReference type="GO" id="GO:0006364">
    <property type="term" value="P:rRNA processing"/>
    <property type="evidence" value="ECO:0007669"/>
    <property type="project" value="UniProtKB-UniRule"/>
</dbReference>
<keyword evidence="9" id="KW-1185">Reference proteome</keyword>
<accession>A0A1I1KUF8</accession>
<dbReference type="EC" id="3.1.-.-" evidence="7"/>
<comment type="cofactor">
    <cofactor evidence="7">
        <name>Zn(2+)</name>
        <dbReference type="ChEBI" id="CHEBI:29105"/>
    </cofactor>
    <text evidence="7">Binds 1 zinc ion.</text>
</comment>
<evidence type="ECO:0000256" key="1">
    <source>
        <dbReference type="ARBA" id="ARBA00010875"/>
    </source>
</evidence>
<dbReference type="InterPro" id="IPR023091">
    <property type="entry name" value="MetalPrtase_cat_dom_sf_prd"/>
</dbReference>
<keyword evidence="7" id="KW-0690">Ribosome biogenesis</keyword>
<evidence type="ECO:0000256" key="2">
    <source>
        <dbReference type="ARBA" id="ARBA00022722"/>
    </source>
</evidence>
<evidence type="ECO:0000256" key="5">
    <source>
        <dbReference type="ARBA" id="ARBA00022801"/>
    </source>
</evidence>
<comment type="subcellular location">
    <subcellularLocation>
        <location evidence="7">Cytoplasm</location>
    </subcellularLocation>
</comment>
<dbReference type="STRING" id="927664.SAMN05421780_107210"/>
<dbReference type="Gene3D" id="3.40.390.30">
    <property type="entry name" value="Metalloproteases ('zincins'), catalytic domain"/>
    <property type="match status" value="1"/>
</dbReference>
<feature type="binding site" evidence="7">
    <location>
        <position position="121"/>
    </location>
    <ligand>
        <name>Zn(2+)</name>
        <dbReference type="ChEBI" id="CHEBI:29105"/>
        <note>catalytic</note>
    </ligand>
</feature>